<evidence type="ECO:0000256" key="6">
    <source>
        <dbReference type="ARBA" id="ARBA00022741"/>
    </source>
</evidence>
<feature type="transmembrane region" description="Helical" evidence="12">
    <location>
        <begin position="131"/>
        <end position="149"/>
    </location>
</feature>
<keyword evidence="9 12" id="KW-1133">Transmembrane helix</keyword>
<name>A0A8D1VAX2_PIG</name>
<dbReference type="InterPro" id="IPR027417">
    <property type="entry name" value="P-loop_NTPase"/>
</dbReference>
<keyword evidence="4 12" id="KW-0812">Transmembrane</keyword>
<dbReference type="CDD" id="cd03263">
    <property type="entry name" value="ABC_subfamily_A"/>
    <property type="match status" value="1"/>
</dbReference>
<dbReference type="GO" id="GO:0005886">
    <property type="term" value="C:plasma membrane"/>
    <property type="evidence" value="ECO:0007669"/>
    <property type="project" value="UniProtKB-ARBA"/>
</dbReference>
<reference evidence="14" key="1">
    <citation type="submission" date="2025-08" db="UniProtKB">
        <authorList>
            <consortium name="Ensembl"/>
        </authorList>
    </citation>
    <scope>IDENTIFICATION</scope>
</reference>
<evidence type="ECO:0000256" key="2">
    <source>
        <dbReference type="ARBA" id="ARBA00008869"/>
    </source>
</evidence>
<organism evidence="14 15">
    <name type="scientific">Sus scrofa</name>
    <name type="common">Pig</name>
    <dbReference type="NCBI Taxonomy" id="9823"/>
    <lineage>
        <taxon>Eukaryota</taxon>
        <taxon>Metazoa</taxon>
        <taxon>Chordata</taxon>
        <taxon>Craniata</taxon>
        <taxon>Vertebrata</taxon>
        <taxon>Euteleostomi</taxon>
        <taxon>Mammalia</taxon>
        <taxon>Eutheria</taxon>
        <taxon>Laurasiatheria</taxon>
        <taxon>Artiodactyla</taxon>
        <taxon>Suina</taxon>
        <taxon>Suidae</taxon>
        <taxon>Sus</taxon>
    </lineage>
</organism>
<keyword evidence="6" id="KW-0547">Nucleotide-binding</keyword>
<protein>
    <recommendedName>
        <fullName evidence="13">ABC transporter domain-containing protein</fullName>
    </recommendedName>
</protein>
<evidence type="ECO:0000256" key="9">
    <source>
        <dbReference type="ARBA" id="ARBA00022989"/>
    </source>
</evidence>
<comment type="similarity">
    <text evidence="2">Belongs to the ABC transporter superfamily. ABCA family.</text>
</comment>
<evidence type="ECO:0000256" key="1">
    <source>
        <dbReference type="ARBA" id="ARBA00004141"/>
    </source>
</evidence>
<feature type="transmembrane region" description="Helical" evidence="12">
    <location>
        <begin position="65"/>
        <end position="92"/>
    </location>
</feature>
<evidence type="ECO:0000313" key="15">
    <source>
        <dbReference type="Proteomes" id="UP000694723"/>
    </source>
</evidence>
<dbReference type="PROSITE" id="PS50893">
    <property type="entry name" value="ABC_TRANSPORTER_2"/>
    <property type="match status" value="2"/>
</dbReference>
<dbReference type="PANTHER" id="PTHR19229">
    <property type="entry name" value="ATP-BINDING CASSETTE TRANSPORTER SUBFAMILY A ABCA"/>
    <property type="match status" value="1"/>
</dbReference>
<sequence>CVVCFSPFVHVASLNMTKERKKCKKLMTLMGLRESAFWLSWALMDAGFIIIISAFMALVKTFVQIIVITGFMVIVALFILYGLSVIALAFLLSVLMRKPIPAGLVGFLFTVFWGCLGFTALYTQLPSPLKWAFGPFSPFAFTAGMAQILHRDYYVNGVVFPDPSGESYMMIMTFFILAFDTFLYLMLTLYFERVLPDEDGHRLPLLFFLKSSLWSPNQNTHREVFENEMNPEHSSGDAFEPVSPEFHGKEAVRIRNVEKEYNEKPERVKALQGVFLDIYEGQVPGILGHGGAGKSTLLNILSGLTVCTEGSAAIYNTQLSEIMSTEEIRKNTGFCPQFNIQFDFLTVRENLRLFAKIKGIQPKEVEQEVKRVIMELDIQNFQDVVAERLSGGQKRKLTFGIAILGDPQVLLLDEPTAGLDPFSRHRVWNFLKERKTDHVILFRTQFMDEADLLADRKVFLSKGKLKCAGSSLFLKRKWGIGYHLRRHVSDAKLTAESEDKLVYGLPLERTDKFPDLCRDLEESSDQGIMNFDVSMTTLSEVFLNLKGESAVDEPGITMCVWQKIKEKKMITYPFIFVDLYNLSKKTGKSSNPEEPEDEDEDVQAERTRTASALTPSNLDESVGMKTSGTALKQQEGGVMGFLGYCPQENSLWPDLTMREHLELYAAVKGLGTEDAALSVSRLADALKLQDQLKLPAKASSEGIKRKLCFALSILGNPSLVLLDEPSTGMDPEGQQQVWQAIQAAVKYTERGALLTTHYMAEAEAVCDHVAIVASGRLRCIGPIQHLKGKFGKDCLLEVKVKELIQGEPLHTEILKLFPQAARQGRSSSVMACKLPAENVRPLSQAFSKLEVVKQTFDLEEYSLSQATLEQVFLELSKEQEWGNFDDEVDTTVRWKLLPQEEP</sequence>
<dbReference type="Ensembl" id="ENSSSCT00060051529.1">
    <property type="protein sequence ID" value="ENSSSCP00060021949.1"/>
    <property type="gene ID" value="ENSSSCG00060038093.1"/>
</dbReference>
<dbReference type="FunFam" id="3.40.50.300:FF:000436">
    <property type="entry name" value="ATP binding cassette subfamily A member 9"/>
    <property type="match status" value="1"/>
</dbReference>
<evidence type="ECO:0000259" key="13">
    <source>
        <dbReference type="PROSITE" id="PS50893"/>
    </source>
</evidence>
<keyword evidence="3" id="KW-0813">Transport</keyword>
<evidence type="ECO:0000256" key="5">
    <source>
        <dbReference type="ARBA" id="ARBA00022737"/>
    </source>
</evidence>
<feature type="transmembrane region" description="Helical" evidence="12">
    <location>
        <begin position="104"/>
        <end position="125"/>
    </location>
</feature>
<evidence type="ECO:0000256" key="11">
    <source>
        <dbReference type="SAM" id="MobiDB-lite"/>
    </source>
</evidence>
<feature type="domain" description="ABC transporter" evidence="13">
    <location>
        <begin position="252"/>
        <end position="487"/>
    </location>
</feature>
<dbReference type="PANTHER" id="PTHR19229:SF269">
    <property type="entry name" value="ATP-BINDING CASSETTE SUB-FAMILY A MEMBER 10"/>
    <property type="match status" value="1"/>
</dbReference>
<evidence type="ECO:0000256" key="4">
    <source>
        <dbReference type="ARBA" id="ARBA00022692"/>
    </source>
</evidence>
<dbReference type="Proteomes" id="UP000694723">
    <property type="component" value="Unplaced"/>
</dbReference>
<dbReference type="PROSITE" id="PS00211">
    <property type="entry name" value="ABC_TRANSPORTER_1"/>
    <property type="match status" value="1"/>
</dbReference>
<dbReference type="InterPro" id="IPR017871">
    <property type="entry name" value="ABC_transporter-like_CS"/>
</dbReference>
<dbReference type="InterPro" id="IPR003439">
    <property type="entry name" value="ABC_transporter-like_ATP-bd"/>
</dbReference>
<dbReference type="Pfam" id="PF12698">
    <property type="entry name" value="ABC2_membrane_3"/>
    <property type="match status" value="1"/>
</dbReference>
<evidence type="ECO:0000313" key="14">
    <source>
        <dbReference type="Ensembl" id="ENSSSCP00060021949.1"/>
    </source>
</evidence>
<evidence type="ECO:0000256" key="7">
    <source>
        <dbReference type="ARBA" id="ARBA00022840"/>
    </source>
</evidence>
<dbReference type="InterPro" id="IPR013525">
    <property type="entry name" value="ABC2_TM"/>
</dbReference>
<evidence type="ECO:0000256" key="8">
    <source>
        <dbReference type="ARBA" id="ARBA00022967"/>
    </source>
</evidence>
<feature type="transmembrane region" description="Helical" evidence="12">
    <location>
        <begin position="36"/>
        <end position="59"/>
    </location>
</feature>
<dbReference type="Gene3D" id="3.40.50.300">
    <property type="entry name" value="P-loop containing nucleotide triphosphate hydrolases"/>
    <property type="match status" value="2"/>
</dbReference>
<feature type="compositionally biased region" description="Polar residues" evidence="11">
    <location>
        <begin position="609"/>
        <end position="624"/>
    </location>
</feature>
<proteinExistence type="inferred from homology"/>
<comment type="subcellular location">
    <subcellularLocation>
        <location evidence="1">Membrane</location>
        <topology evidence="1">Multi-pass membrane protein</topology>
    </subcellularLocation>
</comment>
<dbReference type="SUPFAM" id="SSF52540">
    <property type="entry name" value="P-loop containing nucleoside triphosphate hydrolases"/>
    <property type="match status" value="2"/>
</dbReference>
<keyword evidence="5" id="KW-0677">Repeat</keyword>
<dbReference type="GO" id="GO:0005524">
    <property type="term" value="F:ATP binding"/>
    <property type="evidence" value="ECO:0007669"/>
    <property type="project" value="UniProtKB-KW"/>
</dbReference>
<dbReference type="GO" id="GO:0140359">
    <property type="term" value="F:ABC-type transporter activity"/>
    <property type="evidence" value="ECO:0007669"/>
    <property type="project" value="InterPro"/>
</dbReference>
<dbReference type="AlphaFoldDB" id="A0A8D1VAX2"/>
<feature type="region of interest" description="Disordered" evidence="11">
    <location>
        <begin position="586"/>
        <end position="624"/>
    </location>
</feature>
<keyword evidence="8" id="KW-1278">Translocase</keyword>
<dbReference type="InterPro" id="IPR003593">
    <property type="entry name" value="AAA+_ATPase"/>
</dbReference>
<feature type="transmembrane region" description="Helical" evidence="12">
    <location>
        <begin position="170"/>
        <end position="191"/>
    </location>
</feature>
<dbReference type="SMART" id="SM00382">
    <property type="entry name" value="AAA"/>
    <property type="match status" value="1"/>
</dbReference>
<keyword evidence="10 12" id="KW-0472">Membrane</keyword>
<dbReference type="InterPro" id="IPR026082">
    <property type="entry name" value="ABCA"/>
</dbReference>
<evidence type="ECO:0000256" key="3">
    <source>
        <dbReference type="ARBA" id="ARBA00022448"/>
    </source>
</evidence>
<accession>A0A8D1VAX2</accession>
<dbReference type="FunFam" id="3.40.50.300:FF:000335">
    <property type="entry name" value="ATP binding cassette subfamily A member 5"/>
    <property type="match status" value="1"/>
</dbReference>
<evidence type="ECO:0000256" key="10">
    <source>
        <dbReference type="ARBA" id="ARBA00023136"/>
    </source>
</evidence>
<feature type="domain" description="ABC transporter" evidence="13">
    <location>
        <begin position="577"/>
        <end position="799"/>
    </location>
</feature>
<dbReference type="GO" id="GO:0016887">
    <property type="term" value="F:ATP hydrolysis activity"/>
    <property type="evidence" value="ECO:0007669"/>
    <property type="project" value="InterPro"/>
</dbReference>
<keyword evidence="7" id="KW-0067">ATP-binding</keyword>
<feature type="compositionally biased region" description="Acidic residues" evidence="11">
    <location>
        <begin position="593"/>
        <end position="602"/>
    </location>
</feature>
<evidence type="ECO:0000256" key="12">
    <source>
        <dbReference type="SAM" id="Phobius"/>
    </source>
</evidence>
<dbReference type="Pfam" id="PF00005">
    <property type="entry name" value="ABC_tran"/>
    <property type="match status" value="2"/>
</dbReference>